<organism evidence="1 2">
    <name type="scientific">Mythimna loreyi</name>
    <dbReference type="NCBI Taxonomy" id="667449"/>
    <lineage>
        <taxon>Eukaryota</taxon>
        <taxon>Metazoa</taxon>
        <taxon>Ecdysozoa</taxon>
        <taxon>Arthropoda</taxon>
        <taxon>Hexapoda</taxon>
        <taxon>Insecta</taxon>
        <taxon>Pterygota</taxon>
        <taxon>Neoptera</taxon>
        <taxon>Endopterygota</taxon>
        <taxon>Lepidoptera</taxon>
        <taxon>Glossata</taxon>
        <taxon>Ditrysia</taxon>
        <taxon>Noctuoidea</taxon>
        <taxon>Noctuidae</taxon>
        <taxon>Noctuinae</taxon>
        <taxon>Hadenini</taxon>
        <taxon>Mythimna</taxon>
    </lineage>
</organism>
<dbReference type="EMBL" id="CM056783">
    <property type="protein sequence ID" value="KAJ8726975.1"/>
    <property type="molecule type" value="Genomic_DNA"/>
</dbReference>
<sequence>MKLTISILFCVILTLQYNGVDGKLKNFFEKIHGSVHGAADKVKEDLNNFFHPDANKQQENQNESSNIHFVESEENTDAAAAAKRPVEVTPTTSTTQTPAVTDPSSFNATTLAPSTTTKDGRENFDGGCLTGFMRTPDGRCKPTF</sequence>
<keyword evidence="2" id="KW-1185">Reference proteome</keyword>
<accession>A0ACC2QXG1</accession>
<dbReference type="Proteomes" id="UP001231649">
    <property type="component" value="Chromosome 7"/>
</dbReference>
<gene>
    <name evidence="1" type="ORF">PYW08_015372</name>
</gene>
<evidence type="ECO:0000313" key="2">
    <source>
        <dbReference type="Proteomes" id="UP001231649"/>
    </source>
</evidence>
<comment type="caution">
    <text evidence="1">The sequence shown here is derived from an EMBL/GenBank/DDBJ whole genome shotgun (WGS) entry which is preliminary data.</text>
</comment>
<proteinExistence type="predicted"/>
<protein>
    <submittedName>
        <fullName evidence="1">Uncharacterized protein</fullName>
    </submittedName>
</protein>
<name>A0ACC2QXG1_9NEOP</name>
<evidence type="ECO:0000313" key="1">
    <source>
        <dbReference type="EMBL" id="KAJ8726975.1"/>
    </source>
</evidence>
<reference evidence="1" key="1">
    <citation type="submission" date="2023-03" db="EMBL/GenBank/DDBJ databases">
        <title>Chromosome-level genomes of two armyworms, Mythimna separata and Mythimna loreyi, provide insights into the biosynthesis and reception of sex pheromones.</title>
        <authorList>
            <person name="Zhao H."/>
        </authorList>
    </citation>
    <scope>NUCLEOTIDE SEQUENCE</scope>
    <source>
        <strain evidence="1">BeijingLab</strain>
    </source>
</reference>